<dbReference type="RefSeq" id="WP_171594028.1">
    <property type="nucleotide sequence ID" value="NZ_RZNH01000003.1"/>
</dbReference>
<evidence type="ECO:0000313" key="1">
    <source>
        <dbReference type="EMBL" id="NOU58749.1"/>
    </source>
</evidence>
<dbReference type="PANTHER" id="PTHR35866">
    <property type="entry name" value="PUTATIVE-RELATED"/>
    <property type="match status" value="1"/>
</dbReference>
<reference evidence="1 2" key="1">
    <citation type="submission" date="2018-12" db="EMBL/GenBank/DDBJ databases">
        <title>Marinifilum JC070 sp. nov., a marine bacterium isolated from Yongle Blue Hole in the South China Sea.</title>
        <authorList>
            <person name="Fu T."/>
        </authorList>
    </citation>
    <scope>NUCLEOTIDE SEQUENCE [LARGE SCALE GENOMIC DNA]</scope>
    <source>
        <strain evidence="1 2">JC070</strain>
    </source>
</reference>
<comment type="caution">
    <text evidence="1">The sequence shown here is derived from an EMBL/GenBank/DDBJ whole genome shotgun (WGS) entry which is preliminary data.</text>
</comment>
<name>A0ABX1WRM9_9BACT</name>
<evidence type="ECO:0000313" key="2">
    <source>
        <dbReference type="Proteomes" id="UP000732105"/>
    </source>
</evidence>
<dbReference type="InterPro" id="IPR005358">
    <property type="entry name" value="Puta_zinc/iron-chelating_dom"/>
</dbReference>
<organism evidence="1 2">
    <name type="scientific">Marinifilum caeruleilacunae</name>
    <dbReference type="NCBI Taxonomy" id="2499076"/>
    <lineage>
        <taxon>Bacteria</taxon>
        <taxon>Pseudomonadati</taxon>
        <taxon>Bacteroidota</taxon>
        <taxon>Bacteroidia</taxon>
        <taxon>Marinilabiliales</taxon>
        <taxon>Marinifilaceae</taxon>
    </lineage>
</organism>
<sequence>MSKIKVDLEQLKVKAKNTEADTKEFFARLKKKKPKQLDTIVHALHDEVFEELDCLECANCCKSISPIIIDKDIERLAKHLRMKPAEVIDQYLEMDKDNDYVFREAPCPFLMPDNYCMVYESRPRACREYPHTDRKRFYQILNLTLKNTHYCPAVYEVTDRLKKKKDQL</sequence>
<dbReference type="PANTHER" id="PTHR35866:SF1">
    <property type="entry name" value="YKGJ FAMILY CYSTEINE CLUSTER PROTEIN"/>
    <property type="match status" value="1"/>
</dbReference>
<gene>
    <name evidence="1" type="ORF">ELS83_02880</name>
</gene>
<dbReference type="Pfam" id="PF03692">
    <property type="entry name" value="CxxCxxCC"/>
    <property type="match status" value="1"/>
</dbReference>
<proteinExistence type="predicted"/>
<keyword evidence="2" id="KW-1185">Reference proteome</keyword>
<accession>A0ABX1WRM9</accession>
<protein>
    <submittedName>
        <fullName evidence="1">YkgJ family cysteine cluster protein</fullName>
    </submittedName>
</protein>
<dbReference type="EMBL" id="RZNH01000003">
    <property type="protein sequence ID" value="NOU58749.1"/>
    <property type="molecule type" value="Genomic_DNA"/>
</dbReference>
<dbReference type="Proteomes" id="UP000732105">
    <property type="component" value="Unassembled WGS sequence"/>
</dbReference>